<accession>A0A8J2ZST7</accession>
<evidence type="ECO:0000256" key="1">
    <source>
        <dbReference type="SAM" id="MobiDB-lite"/>
    </source>
</evidence>
<proteinExistence type="predicted"/>
<evidence type="ECO:0000313" key="3">
    <source>
        <dbReference type="Proteomes" id="UP000656813"/>
    </source>
</evidence>
<protein>
    <submittedName>
        <fullName evidence="2">Uncharacterized protein</fullName>
    </submittedName>
</protein>
<reference evidence="2" key="1">
    <citation type="journal article" date="2014" name="Int. J. Syst. Evol. Microbiol.">
        <title>Complete genome sequence of Corynebacterium casei LMG S-19264T (=DSM 44701T), isolated from a smear-ripened cheese.</title>
        <authorList>
            <consortium name="US DOE Joint Genome Institute (JGI-PGF)"/>
            <person name="Walter F."/>
            <person name="Albersmeier A."/>
            <person name="Kalinowski J."/>
            <person name="Ruckert C."/>
        </authorList>
    </citation>
    <scope>NUCLEOTIDE SEQUENCE</scope>
    <source>
        <strain evidence="2">CGMCC 1.12777</strain>
    </source>
</reference>
<sequence>MESVENSEAKIFSPRISSRKGSGKKKWGLMGRADIRRSHYEMSIFETLYEKARGAMGNNDRL</sequence>
<organism evidence="2 3">
    <name type="scientific">Pullulanibacillus pueri</name>
    <dbReference type="NCBI Taxonomy" id="1437324"/>
    <lineage>
        <taxon>Bacteria</taxon>
        <taxon>Bacillati</taxon>
        <taxon>Bacillota</taxon>
        <taxon>Bacilli</taxon>
        <taxon>Bacillales</taxon>
        <taxon>Sporolactobacillaceae</taxon>
        <taxon>Pullulanibacillus</taxon>
    </lineage>
</organism>
<evidence type="ECO:0000313" key="2">
    <source>
        <dbReference type="EMBL" id="GGH75851.1"/>
    </source>
</evidence>
<feature type="compositionally biased region" description="Basic residues" evidence="1">
    <location>
        <begin position="17"/>
        <end position="27"/>
    </location>
</feature>
<dbReference type="Proteomes" id="UP000656813">
    <property type="component" value="Unassembled WGS sequence"/>
</dbReference>
<gene>
    <name evidence="2" type="ORF">GCM10007096_05500</name>
</gene>
<feature type="region of interest" description="Disordered" evidence="1">
    <location>
        <begin position="1"/>
        <end position="28"/>
    </location>
</feature>
<dbReference type="EMBL" id="BMFV01000002">
    <property type="protein sequence ID" value="GGH75851.1"/>
    <property type="molecule type" value="Genomic_DNA"/>
</dbReference>
<keyword evidence="3" id="KW-1185">Reference proteome</keyword>
<dbReference type="AlphaFoldDB" id="A0A8J2ZST7"/>
<reference evidence="2" key="2">
    <citation type="submission" date="2020-09" db="EMBL/GenBank/DDBJ databases">
        <authorList>
            <person name="Sun Q."/>
            <person name="Zhou Y."/>
        </authorList>
    </citation>
    <scope>NUCLEOTIDE SEQUENCE</scope>
    <source>
        <strain evidence="2">CGMCC 1.12777</strain>
    </source>
</reference>
<comment type="caution">
    <text evidence="2">The sequence shown here is derived from an EMBL/GenBank/DDBJ whole genome shotgun (WGS) entry which is preliminary data.</text>
</comment>
<name>A0A8J2ZST7_9BACL</name>